<dbReference type="AlphaFoldDB" id="A0A3P7LDP2"/>
<dbReference type="InterPro" id="IPR008978">
    <property type="entry name" value="HSP20-like_chaperone"/>
</dbReference>
<comment type="similarity">
    <text evidence="1 2">Belongs to the small heat shock protein (HSP20) family.</text>
</comment>
<feature type="domain" description="SHSP" evidence="3">
    <location>
        <begin position="75"/>
        <end position="149"/>
    </location>
</feature>
<evidence type="ECO:0000259" key="3">
    <source>
        <dbReference type="PROSITE" id="PS01031"/>
    </source>
</evidence>
<evidence type="ECO:0000256" key="2">
    <source>
        <dbReference type="RuleBase" id="RU003616"/>
    </source>
</evidence>
<evidence type="ECO:0000313" key="4">
    <source>
        <dbReference type="EMBL" id="VDM77442.1"/>
    </source>
</evidence>
<dbReference type="Pfam" id="PF00011">
    <property type="entry name" value="HSP20"/>
    <property type="match status" value="1"/>
</dbReference>
<accession>A0A3P7LDP2</accession>
<dbReference type="GO" id="GO:0051082">
    <property type="term" value="F:unfolded protein binding"/>
    <property type="evidence" value="ECO:0007669"/>
    <property type="project" value="TreeGrafter"/>
</dbReference>
<dbReference type="Proteomes" id="UP000270094">
    <property type="component" value="Unassembled WGS sequence"/>
</dbReference>
<dbReference type="GO" id="GO:0005634">
    <property type="term" value="C:nucleus"/>
    <property type="evidence" value="ECO:0007669"/>
    <property type="project" value="TreeGrafter"/>
</dbReference>
<dbReference type="GO" id="GO:0042026">
    <property type="term" value="P:protein refolding"/>
    <property type="evidence" value="ECO:0007669"/>
    <property type="project" value="TreeGrafter"/>
</dbReference>
<name>A0A3P7LDP2_STRVU</name>
<dbReference type="EMBL" id="UYYB01099242">
    <property type="protein sequence ID" value="VDM77442.1"/>
    <property type="molecule type" value="Genomic_DNA"/>
</dbReference>
<keyword evidence="5" id="KW-1185">Reference proteome</keyword>
<dbReference type="PROSITE" id="PS01031">
    <property type="entry name" value="SHSP"/>
    <property type="match status" value="1"/>
</dbReference>
<dbReference type="OrthoDB" id="1431247at2759"/>
<dbReference type="Gene3D" id="2.60.40.790">
    <property type="match status" value="1"/>
</dbReference>
<dbReference type="PANTHER" id="PTHR45640">
    <property type="entry name" value="HEAT SHOCK PROTEIN HSP-12.2-RELATED"/>
    <property type="match status" value="1"/>
</dbReference>
<dbReference type="GO" id="GO:0036498">
    <property type="term" value="P:IRE1-mediated unfolded protein response"/>
    <property type="evidence" value="ECO:0007669"/>
    <property type="project" value="TreeGrafter"/>
</dbReference>
<sequence>MALWPTRMYPPSRYMDDCFHDINRLERRMMHDFDRFERGIMPYWRDADHSILHVANQTQEVFFILSCKDTSWILCVLGTEKKSFEVVNDDKKFAVALDVSQFRPEELKVHIDGRDLTIEGQQEQRTEHGYIQRSGYLLDCFGICYTKPF</sequence>
<evidence type="ECO:0000313" key="5">
    <source>
        <dbReference type="Proteomes" id="UP000270094"/>
    </source>
</evidence>
<gene>
    <name evidence="4" type="ORF">SVUK_LOCUS12440</name>
</gene>
<protein>
    <recommendedName>
        <fullName evidence="3">SHSP domain-containing protein</fullName>
    </recommendedName>
</protein>
<reference evidence="4 5" key="1">
    <citation type="submission" date="2018-11" db="EMBL/GenBank/DDBJ databases">
        <authorList>
            <consortium name="Pathogen Informatics"/>
        </authorList>
    </citation>
    <scope>NUCLEOTIDE SEQUENCE [LARGE SCALE GENOMIC DNA]</scope>
</reference>
<dbReference type="CDD" id="cd06526">
    <property type="entry name" value="metazoan_ACD"/>
    <property type="match status" value="1"/>
</dbReference>
<proteinExistence type="inferred from homology"/>
<organism evidence="4 5">
    <name type="scientific">Strongylus vulgaris</name>
    <name type="common">Blood worm</name>
    <dbReference type="NCBI Taxonomy" id="40348"/>
    <lineage>
        <taxon>Eukaryota</taxon>
        <taxon>Metazoa</taxon>
        <taxon>Ecdysozoa</taxon>
        <taxon>Nematoda</taxon>
        <taxon>Chromadorea</taxon>
        <taxon>Rhabditida</taxon>
        <taxon>Rhabditina</taxon>
        <taxon>Rhabditomorpha</taxon>
        <taxon>Strongyloidea</taxon>
        <taxon>Strongylidae</taxon>
        <taxon>Strongylus</taxon>
    </lineage>
</organism>
<dbReference type="PANTHER" id="PTHR45640:SF1">
    <property type="entry name" value="HEAT SHOCK PROTEIN HSP-16.1_HSP-16.11-RELATED"/>
    <property type="match status" value="1"/>
</dbReference>
<dbReference type="InterPro" id="IPR002068">
    <property type="entry name" value="A-crystallin/Hsp20_dom"/>
</dbReference>
<evidence type="ECO:0000256" key="1">
    <source>
        <dbReference type="PROSITE-ProRule" id="PRU00285"/>
    </source>
</evidence>
<dbReference type="SUPFAM" id="SSF49764">
    <property type="entry name" value="HSP20-like chaperones"/>
    <property type="match status" value="1"/>
</dbReference>
<dbReference type="GO" id="GO:0005737">
    <property type="term" value="C:cytoplasm"/>
    <property type="evidence" value="ECO:0007669"/>
    <property type="project" value="TreeGrafter"/>
</dbReference>
<dbReference type="GO" id="GO:0009408">
    <property type="term" value="P:response to heat"/>
    <property type="evidence" value="ECO:0007669"/>
    <property type="project" value="TreeGrafter"/>
</dbReference>
<dbReference type="InterPro" id="IPR001436">
    <property type="entry name" value="Alpha-crystallin/sHSP_animal"/>
</dbReference>